<dbReference type="AlphaFoldDB" id="A0A835PT62"/>
<keyword evidence="2" id="KW-1133">Transmembrane helix</keyword>
<dbReference type="EMBL" id="JADCNM010000012">
    <property type="protein sequence ID" value="KAG0458889.1"/>
    <property type="molecule type" value="Genomic_DNA"/>
</dbReference>
<evidence type="ECO:0000256" key="2">
    <source>
        <dbReference type="SAM" id="Phobius"/>
    </source>
</evidence>
<feature type="compositionally biased region" description="Basic and acidic residues" evidence="1">
    <location>
        <begin position="225"/>
        <end position="239"/>
    </location>
</feature>
<reference evidence="5 6" key="1">
    <citation type="journal article" date="2020" name="Nat. Food">
        <title>A phased Vanilla planifolia genome enables genetic improvement of flavour and production.</title>
        <authorList>
            <person name="Hasing T."/>
            <person name="Tang H."/>
            <person name="Brym M."/>
            <person name="Khazi F."/>
            <person name="Huang T."/>
            <person name="Chambers A.H."/>
        </authorList>
    </citation>
    <scope>NUCLEOTIDE SEQUENCE [LARGE SCALE GENOMIC DNA]</scope>
    <source>
        <tissue evidence="3">Leaf</tissue>
    </source>
</reference>
<organism evidence="3 5">
    <name type="scientific">Vanilla planifolia</name>
    <name type="common">Vanilla</name>
    <dbReference type="NCBI Taxonomy" id="51239"/>
    <lineage>
        <taxon>Eukaryota</taxon>
        <taxon>Viridiplantae</taxon>
        <taxon>Streptophyta</taxon>
        <taxon>Embryophyta</taxon>
        <taxon>Tracheophyta</taxon>
        <taxon>Spermatophyta</taxon>
        <taxon>Magnoliopsida</taxon>
        <taxon>Liliopsida</taxon>
        <taxon>Asparagales</taxon>
        <taxon>Orchidaceae</taxon>
        <taxon>Vanilloideae</taxon>
        <taxon>Vanilleae</taxon>
        <taxon>Vanilla</taxon>
    </lineage>
</organism>
<dbReference type="Proteomes" id="UP000636800">
    <property type="component" value="Chromosome 12"/>
</dbReference>
<protein>
    <submittedName>
        <fullName evidence="3">Uncharacterized protein</fullName>
    </submittedName>
</protein>
<proteinExistence type="predicted"/>
<gene>
    <name evidence="4" type="ORF">HPP92_022017</name>
    <name evidence="3" type="ORF">HPP92_022341</name>
</gene>
<evidence type="ECO:0000256" key="1">
    <source>
        <dbReference type="SAM" id="MobiDB-lite"/>
    </source>
</evidence>
<evidence type="ECO:0000313" key="6">
    <source>
        <dbReference type="Proteomes" id="UP000639772"/>
    </source>
</evidence>
<dbReference type="EMBL" id="JADCNL010000012">
    <property type="protein sequence ID" value="KAG0457184.1"/>
    <property type="molecule type" value="Genomic_DNA"/>
</dbReference>
<feature type="region of interest" description="Disordered" evidence="1">
    <location>
        <begin position="204"/>
        <end position="239"/>
    </location>
</feature>
<evidence type="ECO:0000313" key="5">
    <source>
        <dbReference type="Proteomes" id="UP000636800"/>
    </source>
</evidence>
<name>A0A835PT62_VANPL</name>
<evidence type="ECO:0000313" key="3">
    <source>
        <dbReference type="EMBL" id="KAG0457184.1"/>
    </source>
</evidence>
<dbReference type="PANTHER" id="PTHR36804">
    <property type="entry name" value="OSJNBA0013K16.11 PROTEIN"/>
    <property type="match status" value="1"/>
</dbReference>
<sequence>MFITPVDVAATASSLSSLLPNVVRSIRPDGFSPFTLRRVSGAGKLQRIDLRRCRRGRTACRAEIIHDAPFAAAIGACILTSLVDPIRSSGPDDDDVGGTLNATDTRFAVMGIISFIPYFNWLSWVFAWLDTSRPRYLVYGIVYLAPYLRTNLSLSPDESWLPIASILICIIHIQLEANINSGNLQSFALFDEAVKLFSLLWEKKDPPSNGNEKLSKGRTKKKLHQDKGLDDIAEEKKSD</sequence>
<accession>A0A835PT62</accession>
<evidence type="ECO:0000313" key="4">
    <source>
        <dbReference type="EMBL" id="KAG0458889.1"/>
    </source>
</evidence>
<dbReference type="Proteomes" id="UP000639772">
    <property type="component" value="Chromosome 12"/>
</dbReference>
<keyword evidence="5" id="KW-1185">Reference proteome</keyword>
<keyword evidence="2" id="KW-0472">Membrane</keyword>
<dbReference type="OrthoDB" id="2014574at2759"/>
<keyword evidence="2" id="KW-0812">Transmembrane</keyword>
<feature type="transmembrane region" description="Helical" evidence="2">
    <location>
        <begin position="107"/>
        <end position="129"/>
    </location>
</feature>
<dbReference type="PANTHER" id="PTHR36804:SF1">
    <property type="entry name" value="OS04G0585600 PROTEIN"/>
    <property type="match status" value="1"/>
</dbReference>
<comment type="caution">
    <text evidence="3">The sequence shown here is derived from an EMBL/GenBank/DDBJ whole genome shotgun (WGS) entry which is preliminary data.</text>
</comment>